<dbReference type="AlphaFoldDB" id="A0AAE3ZL22"/>
<comment type="caution">
    <text evidence="1">The sequence shown here is derived from an EMBL/GenBank/DDBJ whole genome shotgun (WGS) entry which is preliminary data.</text>
</comment>
<name>A0AAE3ZL22_9ACTN</name>
<evidence type="ECO:0000313" key="1">
    <source>
        <dbReference type="EMBL" id="MDR7320867.1"/>
    </source>
</evidence>
<protein>
    <submittedName>
        <fullName evidence="1">Uncharacterized protein</fullName>
    </submittedName>
</protein>
<organism evidence="1 2">
    <name type="scientific">Catenuloplanes niger</name>
    <dbReference type="NCBI Taxonomy" id="587534"/>
    <lineage>
        <taxon>Bacteria</taxon>
        <taxon>Bacillati</taxon>
        <taxon>Actinomycetota</taxon>
        <taxon>Actinomycetes</taxon>
        <taxon>Micromonosporales</taxon>
        <taxon>Micromonosporaceae</taxon>
        <taxon>Catenuloplanes</taxon>
    </lineage>
</organism>
<sequence length="62" mass="7251">MAEQAWTAAELRVELARYHQELIAAENHRPSTIATYVQHPERFIAYLEGEYDPRQPQGRNAR</sequence>
<dbReference type="EMBL" id="JAVDYC010000001">
    <property type="protein sequence ID" value="MDR7320867.1"/>
    <property type="molecule type" value="Genomic_DNA"/>
</dbReference>
<reference evidence="1 2" key="1">
    <citation type="submission" date="2023-07" db="EMBL/GenBank/DDBJ databases">
        <title>Sequencing the genomes of 1000 actinobacteria strains.</title>
        <authorList>
            <person name="Klenk H.-P."/>
        </authorList>
    </citation>
    <scope>NUCLEOTIDE SEQUENCE [LARGE SCALE GENOMIC DNA]</scope>
    <source>
        <strain evidence="1 2">DSM 44711</strain>
    </source>
</reference>
<gene>
    <name evidence="1" type="ORF">J2S44_001117</name>
</gene>
<accession>A0AAE3ZL22</accession>
<keyword evidence="2" id="KW-1185">Reference proteome</keyword>
<evidence type="ECO:0000313" key="2">
    <source>
        <dbReference type="Proteomes" id="UP001183629"/>
    </source>
</evidence>
<dbReference type="Proteomes" id="UP001183629">
    <property type="component" value="Unassembled WGS sequence"/>
</dbReference>
<proteinExistence type="predicted"/>
<dbReference type="RefSeq" id="WP_310409542.1">
    <property type="nucleotide sequence ID" value="NZ_JAVDYC010000001.1"/>
</dbReference>